<dbReference type="Pfam" id="PF08562">
    <property type="entry name" value="Crisp"/>
    <property type="match status" value="1"/>
</dbReference>
<dbReference type="InterPro" id="IPR042076">
    <property type="entry name" value="Crisp-like_dom"/>
</dbReference>
<feature type="domain" description="ShKT" evidence="3">
    <location>
        <begin position="204"/>
        <end position="237"/>
    </location>
</feature>
<dbReference type="InterPro" id="IPR035940">
    <property type="entry name" value="CAP_sf"/>
</dbReference>
<evidence type="ECO:0000313" key="5">
    <source>
        <dbReference type="Proteomes" id="UP001174136"/>
    </source>
</evidence>
<comment type="caution">
    <text evidence="1">Lacks conserved residue(s) required for the propagation of feature annotation.</text>
</comment>
<reference evidence="4" key="1">
    <citation type="journal article" date="2023" name="Front. Mar. Sci.">
        <title>A new Merluccius polli reference genome to investigate the effects of global change in West African waters.</title>
        <authorList>
            <person name="Mateo J.L."/>
            <person name="Blanco-Fernandez C."/>
            <person name="Garcia-Vazquez E."/>
            <person name="Machado-Schiaffino G."/>
        </authorList>
    </citation>
    <scope>NUCLEOTIDE SEQUENCE</scope>
    <source>
        <strain evidence="4">C29</strain>
        <tissue evidence="4">Fin</tissue>
    </source>
</reference>
<accession>A0AA47NYS2</accession>
<dbReference type="SMART" id="SM00198">
    <property type="entry name" value="SCP"/>
    <property type="match status" value="1"/>
</dbReference>
<sequence>MAMYTFAFLCTWGLLALQVPNTFADPLPVTLTSTDHAEIVNKHNALRGEVKPTPSNMLEMRCCSQRSTRGQHLLHTCSMNYSPDNSRMISTSGCGENHYMSSEKNPWSNAIRSWNNKVEDWNSNSTCVVQVQLIGCAMADCPKSEYNYFYVCHYCPPGNSQYTNPYKSGTSCGDCPNACNNKLCSCPHVTLTLSIHLSLTANPCAYANKYSNCPDLKQKQGCDNKDVASWCEASCKCITEII</sequence>
<dbReference type="InterPro" id="IPR001283">
    <property type="entry name" value="CRISP-related"/>
</dbReference>
<dbReference type="PANTHER" id="PTHR10334">
    <property type="entry name" value="CYSTEINE-RICH SECRETORY PROTEIN-RELATED"/>
    <property type="match status" value="1"/>
</dbReference>
<feature type="disulfide bond" evidence="1">
    <location>
        <begin position="213"/>
        <end position="231"/>
    </location>
</feature>
<organism evidence="4 5">
    <name type="scientific">Merluccius polli</name>
    <name type="common">Benguela hake</name>
    <name type="synonym">Merluccius cadenati</name>
    <dbReference type="NCBI Taxonomy" id="89951"/>
    <lineage>
        <taxon>Eukaryota</taxon>
        <taxon>Metazoa</taxon>
        <taxon>Chordata</taxon>
        <taxon>Craniata</taxon>
        <taxon>Vertebrata</taxon>
        <taxon>Euteleostomi</taxon>
        <taxon>Actinopterygii</taxon>
        <taxon>Neopterygii</taxon>
        <taxon>Teleostei</taxon>
        <taxon>Neoteleostei</taxon>
        <taxon>Acanthomorphata</taxon>
        <taxon>Zeiogadaria</taxon>
        <taxon>Gadariae</taxon>
        <taxon>Gadiformes</taxon>
        <taxon>Gadoidei</taxon>
        <taxon>Merlucciidae</taxon>
        <taxon>Merluccius</taxon>
    </lineage>
</organism>
<keyword evidence="2" id="KW-0732">Signal</keyword>
<name>A0AA47NYS2_MERPO</name>
<evidence type="ECO:0000259" key="3">
    <source>
        <dbReference type="PROSITE" id="PS51670"/>
    </source>
</evidence>
<dbReference type="Gene3D" id="1.10.10.740">
    <property type="entry name" value="Crisp domain"/>
    <property type="match status" value="1"/>
</dbReference>
<dbReference type="InterPro" id="IPR014044">
    <property type="entry name" value="CAP_dom"/>
</dbReference>
<keyword evidence="5" id="KW-1185">Reference proteome</keyword>
<dbReference type="Gene3D" id="3.40.33.10">
    <property type="entry name" value="CAP"/>
    <property type="match status" value="1"/>
</dbReference>
<dbReference type="AlphaFoldDB" id="A0AA47NYS2"/>
<dbReference type="InterPro" id="IPR003582">
    <property type="entry name" value="ShKT_dom"/>
</dbReference>
<feature type="chain" id="PRO_5041366745" evidence="2">
    <location>
        <begin position="25"/>
        <end position="242"/>
    </location>
</feature>
<gene>
    <name evidence="4" type="primary">CRVP</name>
    <name evidence="4" type="ORF">N1851_020157</name>
</gene>
<proteinExistence type="predicted"/>
<comment type="caution">
    <text evidence="4">The sequence shown here is derived from an EMBL/GenBank/DDBJ whole genome shotgun (WGS) entry which is preliminary data.</text>
</comment>
<evidence type="ECO:0000256" key="1">
    <source>
        <dbReference type="PROSITE-ProRule" id="PRU01005"/>
    </source>
</evidence>
<dbReference type="Proteomes" id="UP001174136">
    <property type="component" value="Unassembled WGS sequence"/>
</dbReference>
<dbReference type="SUPFAM" id="SSF57546">
    <property type="entry name" value="Crisp domain-like"/>
    <property type="match status" value="1"/>
</dbReference>
<keyword evidence="1" id="KW-1015">Disulfide bond</keyword>
<evidence type="ECO:0000313" key="4">
    <source>
        <dbReference type="EMBL" id="KAK0142175.1"/>
    </source>
</evidence>
<protein>
    <submittedName>
        <fullName evidence="4">Cysteine-rich venom protein</fullName>
    </submittedName>
</protein>
<evidence type="ECO:0000256" key="2">
    <source>
        <dbReference type="SAM" id="SignalP"/>
    </source>
</evidence>
<dbReference type="EMBL" id="JAOPHQ010003705">
    <property type="protein sequence ID" value="KAK0142175.1"/>
    <property type="molecule type" value="Genomic_DNA"/>
</dbReference>
<feature type="signal peptide" evidence="2">
    <location>
        <begin position="1"/>
        <end position="24"/>
    </location>
</feature>
<feature type="disulfide bond" evidence="1">
    <location>
        <begin position="222"/>
        <end position="235"/>
    </location>
</feature>
<dbReference type="PROSITE" id="PS51670">
    <property type="entry name" value="SHKT"/>
    <property type="match status" value="1"/>
</dbReference>
<dbReference type="SUPFAM" id="SSF55797">
    <property type="entry name" value="PR-1-like"/>
    <property type="match status" value="1"/>
</dbReference>
<dbReference type="InterPro" id="IPR013871">
    <property type="entry name" value="Cysteine_rich_secretory"/>
</dbReference>